<name>A0ABQ2D0X3_9DEIO</name>
<proteinExistence type="predicted"/>
<evidence type="ECO:0000313" key="1">
    <source>
        <dbReference type="EMBL" id="GGJ40409.1"/>
    </source>
</evidence>
<accession>A0ABQ2D0X3</accession>
<protein>
    <submittedName>
        <fullName evidence="1">Uncharacterized protein</fullName>
    </submittedName>
</protein>
<dbReference type="EMBL" id="BMOD01000010">
    <property type="protein sequence ID" value="GGJ40409.1"/>
    <property type="molecule type" value="Genomic_DNA"/>
</dbReference>
<reference evidence="2" key="1">
    <citation type="journal article" date="2019" name="Int. J. Syst. Evol. Microbiol.">
        <title>The Global Catalogue of Microorganisms (GCM) 10K type strain sequencing project: providing services to taxonomists for standard genome sequencing and annotation.</title>
        <authorList>
            <consortium name="The Broad Institute Genomics Platform"/>
            <consortium name="The Broad Institute Genome Sequencing Center for Infectious Disease"/>
            <person name="Wu L."/>
            <person name="Ma J."/>
        </authorList>
    </citation>
    <scope>NUCLEOTIDE SEQUENCE [LARGE SCALE GENOMIC DNA]</scope>
    <source>
        <strain evidence="2">JCM 14370</strain>
    </source>
</reference>
<dbReference type="Proteomes" id="UP000632222">
    <property type="component" value="Unassembled WGS sequence"/>
</dbReference>
<organism evidence="1 2">
    <name type="scientific">Deinococcus roseus</name>
    <dbReference type="NCBI Taxonomy" id="392414"/>
    <lineage>
        <taxon>Bacteria</taxon>
        <taxon>Thermotogati</taxon>
        <taxon>Deinococcota</taxon>
        <taxon>Deinococci</taxon>
        <taxon>Deinococcales</taxon>
        <taxon>Deinococcaceae</taxon>
        <taxon>Deinococcus</taxon>
    </lineage>
</organism>
<dbReference type="RefSeq" id="WP_189003333.1">
    <property type="nucleotide sequence ID" value="NZ_BMOD01000010.1"/>
</dbReference>
<comment type="caution">
    <text evidence="1">The sequence shown here is derived from an EMBL/GenBank/DDBJ whole genome shotgun (WGS) entry which is preliminary data.</text>
</comment>
<sequence length="200" mass="22977">MSFFTHPSAWSGFHCELGIEFCTQNEKALETLMLHLWSFPELQGIYLEKDREPAEQQRFSLDQLLEKESILHLLLRGTVTLPDGNQVACSTSILREEAGSDWLFFSISTGSLEQVYPVVSSADGEDHQLNPWLRPLEDWLAELGMRLYRHQPYDLGIVGLNQMGMLNAEDILRDGIPEQRYWVLLWPDAEGLQYYPSNMG</sequence>
<gene>
    <name evidence="1" type="ORF">GCM10008938_28120</name>
</gene>
<evidence type="ECO:0000313" key="2">
    <source>
        <dbReference type="Proteomes" id="UP000632222"/>
    </source>
</evidence>
<keyword evidence="2" id="KW-1185">Reference proteome</keyword>